<accession>A0A7S2K936</accession>
<reference evidence="2" key="1">
    <citation type="submission" date="2021-01" db="EMBL/GenBank/DDBJ databases">
        <authorList>
            <person name="Corre E."/>
            <person name="Pelletier E."/>
            <person name="Niang G."/>
            <person name="Scheremetjew M."/>
            <person name="Finn R."/>
            <person name="Kale V."/>
            <person name="Holt S."/>
            <person name="Cochrane G."/>
            <person name="Meng A."/>
            <person name="Brown T."/>
            <person name="Cohen L."/>
        </authorList>
    </citation>
    <scope>NUCLEOTIDE SEQUENCE</scope>
    <source>
        <strain evidence="2">RCC3387</strain>
    </source>
</reference>
<evidence type="ECO:0000256" key="1">
    <source>
        <dbReference type="SAM" id="Phobius"/>
    </source>
</evidence>
<keyword evidence="1" id="KW-0472">Membrane</keyword>
<dbReference type="AlphaFoldDB" id="A0A7S2K936"/>
<protein>
    <submittedName>
        <fullName evidence="2">Uncharacterized protein</fullName>
    </submittedName>
</protein>
<name>A0A7S2K936_9DINO</name>
<feature type="transmembrane region" description="Helical" evidence="1">
    <location>
        <begin position="214"/>
        <end position="234"/>
    </location>
</feature>
<sequence>MGRAEGGAVAQAACPPPTTAAACRGLGGWRVIPAVTLLVAQASADLLPTPPLCSHACSAACTGKTCCHGTCSTHVCSAEQVQVRFGCRETSSNDFGFSSNMRCCVPRCKTKADCPAGETCGTAGTCRKPTCRDLGGVCRDGDRFSQQPNAACLNGEAEQTFTNRCDSGCGYHFGPCGQTCCLPAELARTQQLAASVEQLQQSGTAERSGGGSTMLHLTEVVILGAIAACVFALYRGTFPSMTGARDFRDGGGHCERSGVRVQGAVD</sequence>
<dbReference type="PROSITE" id="PS51257">
    <property type="entry name" value="PROKAR_LIPOPROTEIN"/>
    <property type="match status" value="1"/>
</dbReference>
<evidence type="ECO:0000313" key="2">
    <source>
        <dbReference type="EMBL" id="CAD9569921.1"/>
    </source>
</evidence>
<gene>
    <name evidence="2" type="ORF">BRAN1462_LOCUS27963</name>
</gene>
<proteinExistence type="predicted"/>
<dbReference type="EMBL" id="HBGW01044109">
    <property type="protein sequence ID" value="CAD9569921.1"/>
    <property type="molecule type" value="Transcribed_RNA"/>
</dbReference>
<organism evidence="2">
    <name type="scientific">Zooxanthella nutricula</name>
    <dbReference type="NCBI Taxonomy" id="1333877"/>
    <lineage>
        <taxon>Eukaryota</taxon>
        <taxon>Sar</taxon>
        <taxon>Alveolata</taxon>
        <taxon>Dinophyceae</taxon>
        <taxon>Peridiniales</taxon>
        <taxon>Peridiniales incertae sedis</taxon>
        <taxon>Zooxanthella</taxon>
    </lineage>
</organism>
<keyword evidence="1" id="KW-1133">Transmembrane helix</keyword>
<keyword evidence="1" id="KW-0812">Transmembrane</keyword>